<dbReference type="EMBL" id="LCJR01000034">
    <property type="protein sequence ID" value="KKT80805.1"/>
    <property type="molecule type" value="Genomic_DNA"/>
</dbReference>
<dbReference type="AlphaFoldDB" id="A0A0G1KB36"/>
<evidence type="ECO:0000313" key="3">
    <source>
        <dbReference type="Proteomes" id="UP000034032"/>
    </source>
</evidence>
<evidence type="ECO:0000256" key="1">
    <source>
        <dbReference type="SAM" id="Phobius"/>
    </source>
</evidence>
<reference evidence="2 3" key="1">
    <citation type="journal article" date="2015" name="Nature">
        <title>rRNA introns, odd ribosomes, and small enigmatic genomes across a large radiation of phyla.</title>
        <authorList>
            <person name="Brown C.T."/>
            <person name="Hug L.A."/>
            <person name="Thomas B.C."/>
            <person name="Sharon I."/>
            <person name="Castelle C.J."/>
            <person name="Singh A."/>
            <person name="Wilkins M.J."/>
            <person name="Williams K.H."/>
            <person name="Banfield J.F."/>
        </authorList>
    </citation>
    <scope>NUCLEOTIDE SEQUENCE [LARGE SCALE GENOMIC DNA]</scope>
</reference>
<accession>A0A0G1KB36</accession>
<dbReference type="Proteomes" id="UP000034032">
    <property type="component" value="Unassembled WGS sequence"/>
</dbReference>
<proteinExistence type="predicted"/>
<keyword evidence="1" id="KW-0472">Membrane</keyword>
<keyword evidence="1" id="KW-1133">Transmembrane helix</keyword>
<comment type="caution">
    <text evidence="2">The sequence shown here is derived from an EMBL/GenBank/DDBJ whole genome shotgun (WGS) entry which is preliminary data.</text>
</comment>
<sequence>MDTVFGILVAAGIVGLSLAITIGLAVEELTKRLERIAVALEKIAENEEKIFALGDKNDINDMHA</sequence>
<feature type="transmembrane region" description="Helical" evidence="1">
    <location>
        <begin position="6"/>
        <end position="26"/>
    </location>
</feature>
<gene>
    <name evidence="2" type="ORF">UW79_C0034G0001</name>
</gene>
<keyword evidence="1" id="KW-0812">Transmembrane</keyword>
<protein>
    <submittedName>
        <fullName evidence="2">Uncharacterized protein</fullName>
    </submittedName>
</protein>
<organism evidence="2 3">
    <name type="scientific">Candidatus Yanofskybacteria bacterium GW2011_GWA2_44_9</name>
    <dbReference type="NCBI Taxonomy" id="1619025"/>
    <lineage>
        <taxon>Bacteria</taxon>
        <taxon>Candidatus Yanofskyibacteriota</taxon>
    </lineage>
</organism>
<evidence type="ECO:0000313" key="2">
    <source>
        <dbReference type="EMBL" id="KKT80805.1"/>
    </source>
</evidence>
<name>A0A0G1KB36_9BACT</name>